<feature type="compositionally biased region" description="Gly residues" evidence="3">
    <location>
        <begin position="964"/>
        <end position="981"/>
    </location>
</feature>
<dbReference type="Proteomes" id="UP000823561">
    <property type="component" value="Chromosome 3"/>
</dbReference>
<feature type="region of interest" description="Disordered" evidence="3">
    <location>
        <begin position="162"/>
        <end position="191"/>
    </location>
</feature>
<feature type="compositionally biased region" description="Polar residues" evidence="3">
    <location>
        <begin position="882"/>
        <end position="891"/>
    </location>
</feature>
<dbReference type="PANTHER" id="PTHR46006:SF5">
    <property type="entry name" value="DH DOMAIN-CONTAINING PROTEIN"/>
    <property type="match status" value="1"/>
</dbReference>
<dbReference type="SUPFAM" id="SSF50729">
    <property type="entry name" value="PH domain-like"/>
    <property type="match status" value="1"/>
</dbReference>
<feature type="compositionally biased region" description="Acidic residues" evidence="3">
    <location>
        <begin position="253"/>
        <end position="262"/>
    </location>
</feature>
<dbReference type="Pfam" id="PF00621">
    <property type="entry name" value="RhoGEF"/>
    <property type="match status" value="1"/>
</dbReference>
<evidence type="ECO:0000256" key="2">
    <source>
        <dbReference type="ARBA" id="ARBA00022490"/>
    </source>
</evidence>
<feature type="compositionally biased region" description="Gly residues" evidence="3">
    <location>
        <begin position="869"/>
        <end position="880"/>
    </location>
</feature>
<dbReference type="CDD" id="cd00160">
    <property type="entry name" value="RhoGEF"/>
    <property type="match status" value="1"/>
</dbReference>
<feature type="region of interest" description="Disordered" evidence="3">
    <location>
        <begin position="250"/>
        <end position="276"/>
    </location>
</feature>
<evidence type="ECO:0000313" key="6">
    <source>
        <dbReference type="Proteomes" id="UP000823561"/>
    </source>
</evidence>
<feature type="compositionally biased region" description="Basic and acidic residues" evidence="3">
    <location>
        <begin position="810"/>
        <end position="821"/>
    </location>
</feature>
<dbReference type="GO" id="GO:0035025">
    <property type="term" value="P:positive regulation of Rho protein signal transduction"/>
    <property type="evidence" value="ECO:0007669"/>
    <property type="project" value="TreeGrafter"/>
</dbReference>
<feature type="compositionally biased region" description="Basic and acidic residues" evidence="3">
    <location>
        <begin position="511"/>
        <end position="521"/>
    </location>
</feature>
<evidence type="ECO:0000256" key="1">
    <source>
        <dbReference type="ARBA" id="ARBA00004496"/>
    </source>
</evidence>
<feature type="compositionally biased region" description="Gly residues" evidence="3">
    <location>
        <begin position="1287"/>
        <end position="1296"/>
    </location>
</feature>
<feature type="region of interest" description="Disordered" evidence="3">
    <location>
        <begin position="675"/>
        <end position="699"/>
    </location>
</feature>
<dbReference type="InterPro" id="IPR035899">
    <property type="entry name" value="DBL_dom_sf"/>
</dbReference>
<dbReference type="SMART" id="SM00325">
    <property type="entry name" value="RhoGEF"/>
    <property type="match status" value="1"/>
</dbReference>
<feature type="compositionally biased region" description="Low complexity" evidence="3">
    <location>
        <begin position="594"/>
        <end position="606"/>
    </location>
</feature>
<dbReference type="GO" id="GO:0005737">
    <property type="term" value="C:cytoplasm"/>
    <property type="evidence" value="ECO:0007669"/>
    <property type="project" value="UniProtKB-SubCell"/>
</dbReference>
<dbReference type="PROSITE" id="PS50010">
    <property type="entry name" value="DH_2"/>
    <property type="match status" value="1"/>
</dbReference>
<comment type="subcellular location">
    <subcellularLocation>
        <location evidence="1">Cytoplasm</location>
    </subcellularLocation>
</comment>
<keyword evidence="6" id="KW-1185">Reference proteome</keyword>
<feature type="region of interest" description="Disordered" evidence="3">
    <location>
        <begin position="714"/>
        <end position="733"/>
    </location>
</feature>
<evidence type="ECO:0000256" key="3">
    <source>
        <dbReference type="SAM" id="MobiDB-lite"/>
    </source>
</evidence>
<accession>A0AAV6HDX0</accession>
<sequence>MHFRNCAKFKAAPSIALGAEGCGQQTLHIWGTGGERESYGRRRSRGVRRLDYNGGFGPSSPPSSLGRCGPSTAAAVRVMPDVKASTAPCDLPPAATPSPGYSMDLERCLPDLQAFPHHHHHHHHHPGSPHAHVPYPSLEAPSLGQCPPSSLLGSLGLRYCSSSSMGPSSPRHTTGGSGTPPSPRAKQQQQAFRAYVNNTSSSGSGSSRLYRSMENLNWAVSDPSLYGVPYRSVDSEFILHCTSTTSHWYDGGQAEDDDDGGDDGGQFHAGCSPPNPESLAFYPRRALTRRDLPQLFPPWMFPPAGALEEWAANGSARKGLRDKLRLQSARAAEPLKPLRPQVAPGNGVPVTVTASTYAPAWGWAGEKEAGSRALSARRITSPEEIKQEVLRRLQLRRQNSSPNLAMHVTPPAAPPQDPQNGNMSRSFTSEPRGGIVGGGGGSSHSTPERKRPPMGRLHIPTFEEFKRMRQKESGHGQPVTATAPSSGQNGNYSQSERNSCAQSGQGTSDEQDGRHSSHQDMDTDQDNEDRDKDKDAEQTITETKQTDTVCDPNAQTQNQTQVTITATTAAAAGGGGGGGGGGADGATEPSACTSSSSSSGSEVVEGPLGPFPPRKESGEAPSSCCPALLLEGADLSSYGAKIYSMRDGLLGSALDLIKKSCSAEIAVEASVRLSRERNENEHDAGVGGGGGGGDVAAGEEDGEKHVATVAVAAADNSAPPPPPAQRRQSAGVAMVTPACRAGAGGGDGGAEAAAGPEAEREEGGGGGGGRQERDGDRDGDGEEETSECLSGPGCRRSSSDAAYEPAEAVRAQRECRLRPHFSDPMPADAAKRKQLEMKIAAAARLHSHRRERDGSILTRGRSEPRGETGLCGGRRTGGGQHRWSTVSSLSADSGVVGLSDEREDEDEPRQRAQRHSAGAEVERTDSGIGPGLARSWKRPSAALRAWEARRPCPDCGKRELGNTDSGGGGCGGGGGNGGGVDGSDESSVREEAMCERCSKLRTERKEAILEFLNTEASYGEDLRIIKEEFYCPMQSAGLLTSEQLTVVFGNVQELIDVNERFTEHLQESIDQAFDQGDEDLLSVCIGEIFLEFVNMLPAFQTYCLQQSASVNMLNTLEKEKELLRIFLDVSQNDNTALRRMNLRSFLMAPLQRVTKYPLLLSRISKATTDCHPDHARLREAKSRVESHLEHINMKTRQEGLGGTATWSLRSFRRESRKNREVINIEMREVSLRTVGWARESTRFVMEGPLQLSQPTDGQWAKKGSKALKFQNVQSLLMVHTQKSPEVGEGGGGGQKPAGGEQEQGGEMVRDGVLVLIKDKSSGKFTVLREPIRLANCVVSADPDCDDTFEVLDIRREAFVFRASDRARTQQWYRLIKRYACDLGPWRKRRNALPNIMINTIQSRS</sequence>
<keyword evidence="2" id="KW-0963">Cytoplasm</keyword>
<organism evidence="5 6">
    <name type="scientific">Alosa alosa</name>
    <name type="common">allis shad</name>
    <dbReference type="NCBI Taxonomy" id="278164"/>
    <lineage>
        <taxon>Eukaryota</taxon>
        <taxon>Metazoa</taxon>
        <taxon>Chordata</taxon>
        <taxon>Craniata</taxon>
        <taxon>Vertebrata</taxon>
        <taxon>Euteleostomi</taxon>
        <taxon>Actinopterygii</taxon>
        <taxon>Neopterygii</taxon>
        <taxon>Teleostei</taxon>
        <taxon>Clupei</taxon>
        <taxon>Clupeiformes</taxon>
        <taxon>Clupeoidei</taxon>
        <taxon>Clupeidae</taxon>
        <taxon>Alosa</taxon>
    </lineage>
</organism>
<feature type="region of interest" description="Disordered" evidence="3">
    <location>
        <begin position="958"/>
        <end position="987"/>
    </location>
</feature>
<gene>
    <name evidence="5" type="ORF">AALO_G00044890</name>
</gene>
<comment type="caution">
    <text evidence="5">The sequence shown here is derived from an EMBL/GenBank/DDBJ whole genome shotgun (WGS) entry which is preliminary data.</text>
</comment>
<reference evidence="5" key="1">
    <citation type="submission" date="2020-10" db="EMBL/GenBank/DDBJ databases">
        <title>Chromosome-scale genome assembly of the Allis shad, Alosa alosa.</title>
        <authorList>
            <person name="Margot Z."/>
            <person name="Christophe K."/>
            <person name="Cabau C."/>
            <person name="Louis A."/>
            <person name="Berthelot C."/>
            <person name="Parey E."/>
            <person name="Roest Crollius H."/>
            <person name="Montfort J."/>
            <person name="Robinson-Rechavi M."/>
            <person name="Bucao C."/>
            <person name="Bouchez O."/>
            <person name="Gislard M."/>
            <person name="Lluch J."/>
            <person name="Milhes M."/>
            <person name="Lampietro C."/>
            <person name="Lopez Roques C."/>
            <person name="Donnadieu C."/>
            <person name="Braasch I."/>
            <person name="Desvignes T."/>
            <person name="Postlethwait J."/>
            <person name="Bobe J."/>
            <person name="Guiguen Y."/>
        </authorList>
    </citation>
    <scope>NUCLEOTIDE SEQUENCE</scope>
    <source>
        <strain evidence="5">M-15738</strain>
        <tissue evidence="5">Blood</tissue>
    </source>
</reference>
<feature type="compositionally biased region" description="Polar residues" evidence="3">
    <location>
        <begin position="538"/>
        <end position="555"/>
    </location>
</feature>
<feature type="region of interest" description="Disordered" evidence="3">
    <location>
        <begin position="574"/>
        <end position="622"/>
    </location>
</feature>
<dbReference type="Gene3D" id="1.20.900.10">
    <property type="entry name" value="Dbl homology (DH) domain"/>
    <property type="match status" value="1"/>
</dbReference>
<feature type="compositionally biased region" description="Basic and acidic residues" evidence="3">
    <location>
        <begin position="850"/>
        <end position="866"/>
    </location>
</feature>
<feature type="compositionally biased region" description="Basic residues" evidence="3">
    <location>
        <begin position="116"/>
        <end position="127"/>
    </location>
</feature>
<proteinExistence type="predicted"/>
<feature type="region of interest" description="Disordered" evidence="3">
    <location>
        <begin position="742"/>
        <end position="936"/>
    </location>
</feature>
<protein>
    <recommendedName>
        <fullName evidence="4">DH domain-containing protein</fullName>
    </recommendedName>
</protein>
<dbReference type="PANTHER" id="PTHR46006">
    <property type="entry name" value="RHO GUANINE NUCLEOTIDE EXCHANGE FACTOR AT 64C, ISOFORM A"/>
    <property type="match status" value="1"/>
</dbReference>
<evidence type="ECO:0000259" key="4">
    <source>
        <dbReference type="PROSITE" id="PS50010"/>
    </source>
</evidence>
<feature type="domain" description="DH" evidence="4">
    <location>
        <begin position="1003"/>
        <end position="1194"/>
    </location>
</feature>
<name>A0AAV6HDX0_9TELE</name>
<dbReference type="InterPro" id="IPR051480">
    <property type="entry name" value="Endocytic_GEF_Adapter"/>
</dbReference>
<feature type="compositionally biased region" description="Basic and acidic residues" evidence="3">
    <location>
        <begin position="675"/>
        <end position="684"/>
    </location>
</feature>
<dbReference type="InterPro" id="IPR000219">
    <property type="entry name" value="DH_dom"/>
</dbReference>
<dbReference type="SUPFAM" id="SSF48065">
    <property type="entry name" value="DBL homology domain (DH-domain)"/>
    <property type="match status" value="1"/>
</dbReference>
<feature type="compositionally biased region" description="Polar residues" evidence="3">
    <location>
        <begin position="418"/>
        <end position="429"/>
    </location>
</feature>
<feature type="compositionally biased region" description="Polar residues" evidence="3">
    <location>
        <begin position="479"/>
        <end position="508"/>
    </location>
</feature>
<dbReference type="GO" id="GO:0005085">
    <property type="term" value="F:guanyl-nucleotide exchange factor activity"/>
    <property type="evidence" value="ECO:0007669"/>
    <property type="project" value="InterPro"/>
</dbReference>
<feature type="region of interest" description="Disordered" evidence="3">
    <location>
        <begin position="116"/>
        <end position="139"/>
    </location>
</feature>
<feature type="compositionally biased region" description="Basic and acidic residues" evidence="3">
    <location>
        <begin position="461"/>
        <end position="474"/>
    </location>
</feature>
<feature type="compositionally biased region" description="Gly residues" evidence="3">
    <location>
        <begin position="685"/>
        <end position="695"/>
    </location>
</feature>
<feature type="region of interest" description="Disordered" evidence="3">
    <location>
        <begin position="1282"/>
        <end position="1305"/>
    </location>
</feature>
<feature type="region of interest" description="Disordered" evidence="3">
    <location>
        <begin position="402"/>
        <end position="555"/>
    </location>
</feature>
<dbReference type="EMBL" id="JADWDJ010000003">
    <property type="protein sequence ID" value="KAG5283691.1"/>
    <property type="molecule type" value="Genomic_DNA"/>
</dbReference>
<feature type="compositionally biased region" description="Gly residues" evidence="3">
    <location>
        <begin position="574"/>
        <end position="584"/>
    </location>
</feature>
<evidence type="ECO:0000313" key="5">
    <source>
        <dbReference type="EMBL" id="KAG5283691.1"/>
    </source>
</evidence>